<dbReference type="InterPro" id="IPR002136">
    <property type="entry name" value="Ribosomal_uL4"/>
</dbReference>
<dbReference type="GO" id="GO:0019843">
    <property type="term" value="F:rRNA binding"/>
    <property type="evidence" value="ECO:0007669"/>
    <property type="project" value="UniProtKB-UniRule"/>
</dbReference>
<evidence type="ECO:0000313" key="6">
    <source>
        <dbReference type="EMBL" id="KJV69063.1"/>
    </source>
</evidence>
<dbReference type="NCBIfam" id="TIGR03953">
    <property type="entry name" value="rplD_bact"/>
    <property type="match status" value="1"/>
</dbReference>
<accession>A0A0F3NLZ1</accession>
<dbReference type="Pfam" id="PF00573">
    <property type="entry name" value="Ribosomal_L4"/>
    <property type="match status" value="1"/>
</dbReference>
<sequence>MEVNIVSLHNENKGIFELNPLIFNVEHRYDILQMVVNWQLSKRRFGNHKTKGISDIIGTTAKPYKQKHTGKARQGSLRSPQFRGGAVIFGPVVRDHSYSLNKKVRCLGLKSALSLKKSCNKLLILDNVDVNLKKTAELLKLFNNFSDYRSFLIVAEDYNQGIRCACNNVHNVNLLKQAGINVLDLLRHDCVMLTVGAVRYLEGRLL</sequence>
<dbReference type="SUPFAM" id="SSF52166">
    <property type="entry name" value="Ribosomal protein L4"/>
    <property type="match status" value="1"/>
</dbReference>
<dbReference type="AlphaFoldDB" id="A0A0F3NLZ1"/>
<dbReference type="EMBL" id="LANX01000001">
    <property type="protein sequence ID" value="KJV69063.1"/>
    <property type="molecule type" value="Genomic_DNA"/>
</dbReference>
<comment type="similarity">
    <text evidence="1 5">Belongs to the universal ribosomal protein uL4 family.</text>
</comment>
<name>A0A0F3NLZ1_9RICK</name>
<dbReference type="OrthoDB" id="9803201at2"/>
<keyword evidence="3 5" id="KW-0687">Ribonucleoprotein</keyword>
<comment type="function">
    <text evidence="5">One of the primary rRNA binding proteins, this protein initially binds near the 5'-end of the 23S rRNA. It is important during the early stages of 50S assembly. It makes multiple contacts with different domains of the 23S rRNA in the assembled 50S subunit and ribosome.</text>
</comment>
<gene>
    <name evidence="5 6" type="primary">rplD</name>
    <name evidence="6" type="ORF">NLO413_0437</name>
</gene>
<dbReference type="GO" id="GO:0003735">
    <property type="term" value="F:structural constituent of ribosome"/>
    <property type="evidence" value="ECO:0007669"/>
    <property type="project" value="InterPro"/>
</dbReference>
<dbReference type="STRING" id="1359163.NLO413_0437"/>
<dbReference type="GO" id="GO:0005840">
    <property type="term" value="C:ribosome"/>
    <property type="evidence" value="ECO:0007669"/>
    <property type="project" value="UniProtKB-KW"/>
</dbReference>
<protein>
    <recommendedName>
        <fullName evidence="4 5">Large ribosomal subunit protein uL4</fullName>
    </recommendedName>
</protein>
<proteinExistence type="inferred from homology"/>
<evidence type="ECO:0000256" key="1">
    <source>
        <dbReference type="ARBA" id="ARBA00010528"/>
    </source>
</evidence>
<comment type="function">
    <text evidence="5">Forms part of the polypeptide exit tunnel.</text>
</comment>
<keyword evidence="5" id="KW-0694">RNA-binding</keyword>
<dbReference type="GO" id="GO:1990904">
    <property type="term" value="C:ribonucleoprotein complex"/>
    <property type="evidence" value="ECO:0007669"/>
    <property type="project" value="UniProtKB-KW"/>
</dbReference>
<organism evidence="6 7">
    <name type="scientific">Candidatus Neoehrlichia procyonis str. RAC413</name>
    <dbReference type="NCBI Taxonomy" id="1359163"/>
    <lineage>
        <taxon>Bacteria</taxon>
        <taxon>Pseudomonadati</taxon>
        <taxon>Pseudomonadota</taxon>
        <taxon>Alphaproteobacteria</taxon>
        <taxon>Rickettsiales</taxon>
        <taxon>Anaplasmataceae</taxon>
        <taxon>Candidatus Neoehrlichia</taxon>
    </lineage>
</organism>
<dbReference type="PANTHER" id="PTHR10746:SF6">
    <property type="entry name" value="LARGE RIBOSOMAL SUBUNIT PROTEIN UL4M"/>
    <property type="match status" value="1"/>
</dbReference>
<evidence type="ECO:0000256" key="4">
    <source>
        <dbReference type="ARBA" id="ARBA00035244"/>
    </source>
</evidence>
<dbReference type="Proteomes" id="UP000033562">
    <property type="component" value="Unassembled WGS sequence"/>
</dbReference>
<dbReference type="PATRIC" id="fig|1359163.3.peg.426"/>
<dbReference type="InterPro" id="IPR013005">
    <property type="entry name" value="Ribosomal_uL4-like"/>
</dbReference>
<dbReference type="Gene3D" id="3.40.1370.10">
    <property type="match status" value="1"/>
</dbReference>
<keyword evidence="5" id="KW-0699">rRNA-binding</keyword>
<comment type="subunit">
    <text evidence="5">Part of the 50S ribosomal subunit.</text>
</comment>
<dbReference type="GO" id="GO:0006412">
    <property type="term" value="P:translation"/>
    <property type="evidence" value="ECO:0007669"/>
    <property type="project" value="UniProtKB-UniRule"/>
</dbReference>
<dbReference type="RefSeq" id="WP_045808865.1">
    <property type="nucleotide sequence ID" value="NZ_LANX01000001.1"/>
</dbReference>
<dbReference type="PANTHER" id="PTHR10746">
    <property type="entry name" value="50S RIBOSOMAL PROTEIN L4"/>
    <property type="match status" value="1"/>
</dbReference>
<comment type="caution">
    <text evidence="6">The sequence shown here is derived from an EMBL/GenBank/DDBJ whole genome shotgun (WGS) entry which is preliminary data.</text>
</comment>
<evidence type="ECO:0000256" key="5">
    <source>
        <dbReference type="HAMAP-Rule" id="MF_01328"/>
    </source>
</evidence>
<dbReference type="InterPro" id="IPR023574">
    <property type="entry name" value="Ribosomal_uL4_dom_sf"/>
</dbReference>
<dbReference type="HAMAP" id="MF_01328_B">
    <property type="entry name" value="Ribosomal_uL4_B"/>
    <property type="match status" value="1"/>
</dbReference>
<keyword evidence="2 5" id="KW-0689">Ribosomal protein</keyword>
<keyword evidence="7" id="KW-1185">Reference proteome</keyword>
<evidence type="ECO:0000256" key="3">
    <source>
        <dbReference type="ARBA" id="ARBA00023274"/>
    </source>
</evidence>
<reference evidence="6 7" key="1">
    <citation type="submission" date="2015-02" db="EMBL/GenBank/DDBJ databases">
        <title>Genome Sequencing of Rickettsiales.</title>
        <authorList>
            <person name="Daugherty S.C."/>
            <person name="Su Q."/>
            <person name="Abolude K."/>
            <person name="Beier-Sexton M."/>
            <person name="Carlyon J.A."/>
            <person name="Carter R."/>
            <person name="Day N.P."/>
            <person name="Dumler S.J."/>
            <person name="Dyachenko V."/>
            <person name="Godinez A."/>
            <person name="Kurtti T.J."/>
            <person name="Lichay M."/>
            <person name="Mullins K.E."/>
            <person name="Ott S."/>
            <person name="Pappas-Brown V."/>
            <person name="Paris D.H."/>
            <person name="Patel P."/>
            <person name="Richards A.L."/>
            <person name="Sadzewicz L."/>
            <person name="Sears K."/>
            <person name="Seidman D."/>
            <person name="Sengamalay N."/>
            <person name="Stenos J."/>
            <person name="Tallon L.J."/>
            <person name="Vincent G."/>
            <person name="Fraser C.M."/>
            <person name="Munderloh U."/>
            <person name="Dunning-Hotopp J.C."/>
        </authorList>
    </citation>
    <scope>NUCLEOTIDE SEQUENCE [LARGE SCALE GENOMIC DNA]</scope>
    <source>
        <strain evidence="6 7">RAC413</strain>
    </source>
</reference>
<evidence type="ECO:0000256" key="2">
    <source>
        <dbReference type="ARBA" id="ARBA00022980"/>
    </source>
</evidence>
<evidence type="ECO:0000313" key="7">
    <source>
        <dbReference type="Proteomes" id="UP000033562"/>
    </source>
</evidence>